<comment type="caution">
    <text evidence="2">The sequence shown here is derived from an EMBL/GenBank/DDBJ whole genome shotgun (WGS) entry which is preliminary data.</text>
</comment>
<dbReference type="Gene3D" id="3.40.250.10">
    <property type="entry name" value="Rhodanese-like domain"/>
    <property type="match status" value="1"/>
</dbReference>
<evidence type="ECO:0000259" key="1">
    <source>
        <dbReference type="PROSITE" id="PS50206"/>
    </source>
</evidence>
<dbReference type="InterPro" id="IPR001763">
    <property type="entry name" value="Rhodanese-like_dom"/>
</dbReference>
<dbReference type="InterPro" id="IPR036873">
    <property type="entry name" value="Rhodanese-like_dom_sf"/>
</dbReference>
<dbReference type="Pfam" id="PF00581">
    <property type="entry name" value="Rhodanese"/>
    <property type="match status" value="1"/>
</dbReference>
<evidence type="ECO:0000313" key="2">
    <source>
        <dbReference type="EMBL" id="MEL0611507.1"/>
    </source>
</evidence>
<proteinExistence type="predicted"/>
<name>A0ABU9G225_9VIBR</name>
<dbReference type="SUPFAM" id="SSF52821">
    <property type="entry name" value="Rhodanese/Cell cycle control phosphatase"/>
    <property type="match status" value="1"/>
</dbReference>
<dbReference type="EMBL" id="JBANDX010000417">
    <property type="protein sequence ID" value="MEL0611507.1"/>
    <property type="molecule type" value="Genomic_DNA"/>
</dbReference>
<evidence type="ECO:0000313" key="3">
    <source>
        <dbReference type="Proteomes" id="UP001377160"/>
    </source>
</evidence>
<dbReference type="RefSeq" id="WP_341636303.1">
    <property type="nucleotide sequence ID" value="NZ_JBANDX010000417.1"/>
</dbReference>
<organism evidence="2 3">
    <name type="scientific">Vibrio echinoideorum</name>
    <dbReference type="NCBI Taxonomy" id="2100116"/>
    <lineage>
        <taxon>Bacteria</taxon>
        <taxon>Pseudomonadati</taxon>
        <taxon>Pseudomonadota</taxon>
        <taxon>Gammaproteobacteria</taxon>
        <taxon>Vibrionales</taxon>
        <taxon>Vibrionaceae</taxon>
        <taxon>Vibrio</taxon>
    </lineage>
</organism>
<feature type="non-terminal residue" evidence="2">
    <location>
        <position position="1"/>
    </location>
</feature>
<dbReference type="Proteomes" id="UP001377160">
    <property type="component" value="Unassembled WGS sequence"/>
</dbReference>
<accession>A0ABU9G225</accession>
<gene>
    <name evidence="2" type="ORF">V8Z71_25095</name>
</gene>
<reference evidence="2 3" key="1">
    <citation type="submission" date="2024-02" db="EMBL/GenBank/DDBJ databases">
        <title>Bacteria isolated from the canopy kelp, Nereocystis luetkeana.</title>
        <authorList>
            <person name="Pfister C.A."/>
            <person name="Younker I.T."/>
            <person name="Light S.H."/>
        </authorList>
    </citation>
    <scope>NUCLEOTIDE SEQUENCE [LARGE SCALE GENOMIC DNA]</scope>
    <source>
        <strain evidence="2 3">TI.1.15</strain>
    </source>
</reference>
<feature type="domain" description="Rhodanese" evidence="1">
    <location>
        <begin position="1"/>
        <end position="46"/>
    </location>
</feature>
<dbReference type="PROSITE" id="PS50206">
    <property type="entry name" value="RHODANESE_3"/>
    <property type="match status" value="1"/>
</dbReference>
<keyword evidence="3" id="KW-1185">Reference proteome</keyword>
<sequence>PIIVVSKTGQTAQESANLLVKAGFENVSVLKSRLVAWSEANLPFGNGKK</sequence>
<protein>
    <submittedName>
        <fullName evidence="2">Rhodanese-like domain-containing protein</fullName>
    </submittedName>
</protein>
<dbReference type="CDD" id="cd00158">
    <property type="entry name" value="RHOD"/>
    <property type="match status" value="1"/>
</dbReference>